<comment type="similarity">
    <text evidence="2">Belongs to the TMEM208 family.</text>
</comment>
<dbReference type="AlphaFoldDB" id="A0A4T0FYE9"/>
<accession>A0A4T0FYE9</accession>
<feature type="transmembrane region" description="Helical" evidence="8">
    <location>
        <begin position="69"/>
        <end position="90"/>
    </location>
</feature>
<dbReference type="InterPro" id="IPR008506">
    <property type="entry name" value="SND2/TMEM208"/>
</dbReference>
<evidence type="ECO:0000256" key="8">
    <source>
        <dbReference type="SAM" id="Phobius"/>
    </source>
</evidence>
<dbReference type="OrthoDB" id="10012212at2759"/>
<feature type="transmembrane region" description="Helical" evidence="8">
    <location>
        <begin position="17"/>
        <end position="36"/>
    </location>
</feature>
<dbReference type="GO" id="GO:0005789">
    <property type="term" value="C:endoplasmic reticulum membrane"/>
    <property type="evidence" value="ECO:0007669"/>
    <property type="project" value="UniProtKB-SubCell"/>
</dbReference>
<dbReference type="PANTHER" id="PTHR13505:SF7">
    <property type="entry name" value="TRANSMEMBRANE PROTEIN 208"/>
    <property type="match status" value="1"/>
</dbReference>
<evidence type="ECO:0000256" key="5">
    <source>
        <dbReference type="ARBA" id="ARBA00022989"/>
    </source>
</evidence>
<evidence type="ECO:0000313" key="9">
    <source>
        <dbReference type="EMBL" id="TIA93335.1"/>
    </source>
</evidence>
<evidence type="ECO:0000256" key="1">
    <source>
        <dbReference type="ARBA" id="ARBA00004477"/>
    </source>
</evidence>
<protein>
    <submittedName>
        <fullName evidence="9">Uncharacterized protein</fullName>
    </submittedName>
</protein>
<dbReference type="GO" id="GO:0006624">
    <property type="term" value="P:vacuolar protein processing"/>
    <property type="evidence" value="ECO:0007669"/>
    <property type="project" value="TreeGrafter"/>
</dbReference>
<dbReference type="EMBL" id="SPNW01000002">
    <property type="protein sequence ID" value="TIA93335.1"/>
    <property type="molecule type" value="Genomic_DNA"/>
</dbReference>
<organism evidence="9 10">
    <name type="scientific">Wallemia hederae</name>
    <dbReference type="NCBI Taxonomy" id="1540922"/>
    <lineage>
        <taxon>Eukaryota</taxon>
        <taxon>Fungi</taxon>
        <taxon>Dikarya</taxon>
        <taxon>Basidiomycota</taxon>
        <taxon>Wallemiomycotina</taxon>
        <taxon>Wallemiomycetes</taxon>
        <taxon>Wallemiales</taxon>
        <taxon>Wallemiaceae</taxon>
        <taxon>Wallemia</taxon>
    </lineage>
</organism>
<keyword evidence="3 8" id="KW-0812">Transmembrane</keyword>
<evidence type="ECO:0000256" key="4">
    <source>
        <dbReference type="ARBA" id="ARBA00022824"/>
    </source>
</evidence>
<sequence length="157" mass="17232">MVLLHAISNHFLGRKHFSVTALVLTTPGLVCSILLARWGKPVFSDKGQIISSGEDLSGEGGLIEHMWDIVYITWICLAMTGFFGGLLWWMLIIVPAFALFKVASFVIPYLLPAAGRMRDAMSSQPSDGADSGESKRQQKLRQRQSKGAQGAQGGRRR</sequence>
<evidence type="ECO:0000256" key="2">
    <source>
        <dbReference type="ARBA" id="ARBA00009950"/>
    </source>
</evidence>
<proteinExistence type="inferred from homology"/>
<feature type="region of interest" description="Disordered" evidence="7">
    <location>
        <begin position="119"/>
        <end position="157"/>
    </location>
</feature>
<name>A0A4T0FYE9_9BASI</name>
<gene>
    <name evidence="9" type="ORF">E3P99_00229</name>
</gene>
<dbReference type="GO" id="GO:0005773">
    <property type="term" value="C:vacuole"/>
    <property type="evidence" value="ECO:0007669"/>
    <property type="project" value="GOC"/>
</dbReference>
<dbReference type="PANTHER" id="PTHR13505">
    <property type="entry name" value="TRANSMEMBRANE PROTEIN 208"/>
    <property type="match status" value="1"/>
</dbReference>
<reference evidence="9 10" key="1">
    <citation type="submission" date="2019-03" db="EMBL/GenBank/DDBJ databases">
        <title>Sequencing 23 genomes of Wallemia ichthyophaga.</title>
        <authorList>
            <person name="Gostincar C."/>
        </authorList>
    </citation>
    <scope>NUCLEOTIDE SEQUENCE [LARGE SCALE GENOMIC DNA]</scope>
    <source>
        <strain evidence="9 10">EXF-5753</strain>
    </source>
</reference>
<comment type="caution">
    <text evidence="9">The sequence shown here is derived from an EMBL/GenBank/DDBJ whole genome shotgun (WGS) entry which is preliminary data.</text>
</comment>
<dbReference type="Proteomes" id="UP000310189">
    <property type="component" value="Unassembled WGS sequence"/>
</dbReference>
<comment type="subcellular location">
    <subcellularLocation>
        <location evidence="1">Endoplasmic reticulum membrane</location>
        <topology evidence="1">Multi-pass membrane protein</topology>
    </subcellularLocation>
</comment>
<evidence type="ECO:0000313" key="10">
    <source>
        <dbReference type="Proteomes" id="UP000310189"/>
    </source>
</evidence>
<evidence type="ECO:0000256" key="7">
    <source>
        <dbReference type="SAM" id="MobiDB-lite"/>
    </source>
</evidence>
<keyword evidence="6 8" id="KW-0472">Membrane</keyword>
<keyword evidence="10" id="KW-1185">Reference proteome</keyword>
<evidence type="ECO:0000256" key="6">
    <source>
        <dbReference type="ARBA" id="ARBA00023136"/>
    </source>
</evidence>
<keyword evidence="5 8" id="KW-1133">Transmembrane helix</keyword>
<evidence type="ECO:0000256" key="3">
    <source>
        <dbReference type="ARBA" id="ARBA00022692"/>
    </source>
</evidence>
<dbReference type="Pfam" id="PF05620">
    <property type="entry name" value="TMEM208_SND2"/>
    <property type="match status" value="1"/>
</dbReference>
<keyword evidence="4" id="KW-0256">Endoplasmic reticulum</keyword>